<dbReference type="AlphaFoldDB" id="A0A370HDG6"/>
<organism evidence="1 2">
    <name type="scientific">Nocardia mexicana</name>
    <dbReference type="NCBI Taxonomy" id="279262"/>
    <lineage>
        <taxon>Bacteria</taxon>
        <taxon>Bacillati</taxon>
        <taxon>Actinomycetota</taxon>
        <taxon>Actinomycetes</taxon>
        <taxon>Mycobacteriales</taxon>
        <taxon>Nocardiaceae</taxon>
        <taxon>Nocardia</taxon>
    </lineage>
</organism>
<name>A0A370HDG6_9NOCA</name>
<comment type="caution">
    <text evidence="1">The sequence shown here is derived from an EMBL/GenBank/DDBJ whole genome shotgun (WGS) entry which is preliminary data.</text>
</comment>
<dbReference type="STRING" id="1210089.GCA_001613165_07591"/>
<accession>A0A370HDG6</accession>
<evidence type="ECO:0000313" key="2">
    <source>
        <dbReference type="Proteomes" id="UP000255355"/>
    </source>
</evidence>
<dbReference type="EMBL" id="QQAZ01000003">
    <property type="protein sequence ID" value="RDI52913.1"/>
    <property type="molecule type" value="Genomic_DNA"/>
</dbReference>
<proteinExistence type="predicted"/>
<sequence length="65" mass="6980">MTESLPAAVSLPTVRLADCRGDPSGRALQSDGADDCVEPQRCCNDECPDFLGLRGFRGNLALLVW</sequence>
<gene>
    <name evidence="1" type="ORF">DFR68_103300</name>
</gene>
<keyword evidence="2" id="KW-1185">Reference proteome</keyword>
<dbReference type="Proteomes" id="UP000255355">
    <property type="component" value="Unassembled WGS sequence"/>
</dbReference>
<protein>
    <submittedName>
        <fullName evidence="1">Uncharacterized protein</fullName>
    </submittedName>
</protein>
<reference evidence="1 2" key="1">
    <citation type="submission" date="2018-07" db="EMBL/GenBank/DDBJ databases">
        <title>Genomic Encyclopedia of Type Strains, Phase IV (KMG-IV): sequencing the most valuable type-strain genomes for metagenomic binning, comparative biology and taxonomic classification.</title>
        <authorList>
            <person name="Goeker M."/>
        </authorList>
    </citation>
    <scope>NUCLEOTIDE SEQUENCE [LARGE SCALE GENOMIC DNA]</scope>
    <source>
        <strain evidence="1 2">DSM 44952</strain>
    </source>
</reference>
<evidence type="ECO:0000313" key="1">
    <source>
        <dbReference type="EMBL" id="RDI52913.1"/>
    </source>
</evidence>